<name>A0A1G4YXG1_9ENTR</name>
<proteinExistence type="predicted"/>
<dbReference type="RefSeq" id="WP_017459342.1">
    <property type="nucleotide sequence ID" value="NZ_FMUI01000012.1"/>
</dbReference>
<reference evidence="1 2" key="1">
    <citation type="submission" date="2016-10" db="EMBL/GenBank/DDBJ databases">
        <authorList>
            <person name="Varghese N."/>
            <person name="Submissions S."/>
        </authorList>
    </citation>
    <scope>NUCLEOTIDE SEQUENCE [LARGE SCALE GENOMIC DNA]</scope>
    <source>
        <strain evidence="1 2">CGMCC 1.12102</strain>
    </source>
</reference>
<evidence type="ECO:0000313" key="1">
    <source>
        <dbReference type="EMBL" id="SCX57658.1"/>
    </source>
</evidence>
<accession>A0A1G4YXG1</accession>
<evidence type="ECO:0000313" key="2">
    <source>
        <dbReference type="Proteomes" id="UP000183569"/>
    </source>
</evidence>
<sequence>MSIQDVGSSAALQTLPEIRQSKTITFAGKEIVTESSISVNISAEALAKGMEGRTAPTKEEAEKRAQAMAVVRNANMATYARGPSLASEFYSDPQSAGDAVKFIDFFQHSTVNPDDMAAALHQALVSPQASGDYTTSAMDLSMTQAKLNDVVSKYISADYQQQASAFVASFIAEKADQADQMNRAVLTQASNLAQSLGNTAQARQHQQAIDQLSAGTHASQTVRHQMLSITARGTDSDSWFTQFNQSVDNSGTLPFMRDIEKNHISALQQQWQQFAVFLQTAKQSDAAQERGNQ</sequence>
<protein>
    <submittedName>
        <fullName evidence="1">Uncharacterized protein</fullName>
    </submittedName>
</protein>
<gene>
    <name evidence="1" type="ORF">SAMN02927897_03542</name>
</gene>
<dbReference type="GeneID" id="23843930"/>
<organism evidence="1 2">
    <name type="scientific">Kosakonia sacchari</name>
    <dbReference type="NCBI Taxonomy" id="1158459"/>
    <lineage>
        <taxon>Bacteria</taxon>
        <taxon>Pseudomonadati</taxon>
        <taxon>Pseudomonadota</taxon>
        <taxon>Gammaproteobacteria</taxon>
        <taxon>Enterobacterales</taxon>
        <taxon>Enterobacteriaceae</taxon>
        <taxon>Kosakonia</taxon>
    </lineage>
</organism>
<comment type="caution">
    <text evidence="1">The sequence shown here is derived from an EMBL/GenBank/DDBJ whole genome shotgun (WGS) entry which is preliminary data.</text>
</comment>
<dbReference type="Proteomes" id="UP000183569">
    <property type="component" value="Unassembled WGS sequence"/>
</dbReference>
<dbReference type="EMBL" id="FMUI01000012">
    <property type="protein sequence ID" value="SCX57658.1"/>
    <property type="molecule type" value="Genomic_DNA"/>
</dbReference>
<dbReference type="AlphaFoldDB" id="A0A1G4YXG1"/>